<evidence type="ECO:0000313" key="9">
    <source>
        <dbReference type="EMBL" id="ETF03122.1"/>
    </source>
</evidence>
<dbReference type="PANTHER" id="PTHR43876">
    <property type="entry name" value="UBIQUINONE BIOSYNTHESIS MONOOXYGENASE COQ6, MITOCHONDRIAL"/>
    <property type="match status" value="1"/>
</dbReference>
<feature type="domain" description="FAD-binding" evidence="8">
    <location>
        <begin position="2"/>
        <end position="342"/>
    </location>
</feature>
<dbReference type="OrthoDB" id="9769565at2"/>
<comment type="caution">
    <text evidence="9">The sequence shown here is derived from an EMBL/GenBank/DDBJ whole genome shotgun (WGS) entry which is preliminary data.</text>
</comment>
<dbReference type="InterPro" id="IPR010971">
    <property type="entry name" value="UbiH/COQ6"/>
</dbReference>
<dbReference type="NCBIfam" id="TIGR01988">
    <property type="entry name" value="Ubi-OHases"/>
    <property type="match status" value="1"/>
</dbReference>
<dbReference type="InterPro" id="IPR051205">
    <property type="entry name" value="UbiH/COQ6_monooxygenase"/>
</dbReference>
<dbReference type="InterPro" id="IPR002938">
    <property type="entry name" value="FAD-bd"/>
</dbReference>
<gene>
    <name evidence="9" type="ORF">W822_09975</name>
</gene>
<comment type="cofactor">
    <cofactor evidence="1">
        <name>FAD</name>
        <dbReference type="ChEBI" id="CHEBI:57692"/>
    </cofactor>
</comment>
<evidence type="ECO:0000256" key="2">
    <source>
        <dbReference type="ARBA" id="ARBA00004749"/>
    </source>
</evidence>
<dbReference type="Pfam" id="PF01494">
    <property type="entry name" value="FAD_binding_3"/>
    <property type="match status" value="1"/>
</dbReference>
<keyword evidence="5" id="KW-0274">FAD</keyword>
<dbReference type="PATRIC" id="fig|1424334.3.peg.2000"/>
<evidence type="ECO:0000259" key="8">
    <source>
        <dbReference type="Pfam" id="PF01494"/>
    </source>
</evidence>
<keyword evidence="6" id="KW-0560">Oxidoreductase</keyword>
<keyword evidence="10" id="KW-1185">Reference proteome</keyword>
<keyword evidence="7" id="KW-0503">Monooxygenase</keyword>
<dbReference type="PANTHER" id="PTHR43876:SF7">
    <property type="entry name" value="UBIQUINONE BIOSYNTHESIS MONOOXYGENASE COQ6, MITOCHONDRIAL"/>
    <property type="match status" value="1"/>
</dbReference>
<dbReference type="STRING" id="1424334.W822_09975"/>
<dbReference type="InterPro" id="IPR018168">
    <property type="entry name" value="Ubi_Hdrlase_CS"/>
</dbReference>
<dbReference type="PROSITE" id="PS01304">
    <property type="entry name" value="UBIH"/>
    <property type="match status" value="1"/>
</dbReference>
<dbReference type="GO" id="GO:0006744">
    <property type="term" value="P:ubiquinone biosynthetic process"/>
    <property type="evidence" value="ECO:0007669"/>
    <property type="project" value="UniProtKB-UniPathway"/>
</dbReference>
<dbReference type="Proteomes" id="UP000018733">
    <property type="component" value="Unassembled WGS sequence"/>
</dbReference>
<protein>
    <submittedName>
        <fullName evidence="9">Ubiquinone biosynthesis hydroxylase UbiH</fullName>
    </submittedName>
</protein>
<evidence type="ECO:0000256" key="6">
    <source>
        <dbReference type="ARBA" id="ARBA00023002"/>
    </source>
</evidence>
<organism evidence="9 10">
    <name type="scientific">Advenella kashmirensis W13003</name>
    <dbReference type="NCBI Taxonomy" id="1424334"/>
    <lineage>
        <taxon>Bacteria</taxon>
        <taxon>Pseudomonadati</taxon>
        <taxon>Pseudomonadota</taxon>
        <taxon>Betaproteobacteria</taxon>
        <taxon>Burkholderiales</taxon>
        <taxon>Alcaligenaceae</taxon>
    </lineage>
</organism>
<dbReference type="AlphaFoldDB" id="V8QU23"/>
<dbReference type="eggNOG" id="COG0654">
    <property type="taxonomic scope" value="Bacteria"/>
</dbReference>
<dbReference type="InterPro" id="IPR036188">
    <property type="entry name" value="FAD/NAD-bd_sf"/>
</dbReference>
<keyword evidence="4" id="KW-0285">Flavoprotein</keyword>
<dbReference type="SUPFAM" id="SSF51905">
    <property type="entry name" value="FAD/NAD(P)-binding domain"/>
    <property type="match status" value="1"/>
</dbReference>
<evidence type="ECO:0000256" key="4">
    <source>
        <dbReference type="ARBA" id="ARBA00022630"/>
    </source>
</evidence>
<evidence type="ECO:0000256" key="1">
    <source>
        <dbReference type="ARBA" id="ARBA00001974"/>
    </source>
</evidence>
<dbReference type="GO" id="GO:0016705">
    <property type="term" value="F:oxidoreductase activity, acting on paired donors, with incorporation or reduction of molecular oxygen"/>
    <property type="evidence" value="ECO:0007669"/>
    <property type="project" value="InterPro"/>
</dbReference>
<dbReference type="GO" id="GO:0071949">
    <property type="term" value="F:FAD binding"/>
    <property type="evidence" value="ECO:0007669"/>
    <property type="project" value="InterPro"/>
</dbReference>
<proteinExistence type="inferred from homology"/>
<accession>V8QU23</accession>
<comment type="pathway">
    <text evidence="2">Cofactor biosynthesis; ubiquinone biosynthesis.</text>
</comment>
<evidence type="ECO:0000256" key="3">
    <source>
        <dbReference type="ARBA" id="ARBA00005349"/>
    </source>
</evidence>
<keyword evidence="9" id="KW-0830">Ubiquinone</keyword>
<evidence type="ECO:0000256" key="5">
    <source>
        <dbReference type="ARBA" id="ARBA00022827"/>
    </source>
</evidence>
<dbReference type="UniPathway" id="UPA00232"/>
<dbReference type="RefSeq" id="WP_024004965.1">
    <property type="nucleotide sequence ID" value="NZ_KI650979.1"/>
</dbReference>
<dbReference type="PRINTS" id="PR00420">
    <property type="entry name" value="RNGMNOXGNASE"/>
</dbReference>
<evidence type="ECO:0000313" key="10">
    <source>
        <dbReference type="Proteomes" id="UP000018733"/>
    </source>
</evidence>
<sequence length="389" mass="42251">MKYDVIVCGAGIVGMATALALTRARINVALVAPKRAPLAMPAEQYHARVYAISQASQAFLASLGIWDAMPQERITAVDAMQVNGDRDGQVVLDAWQAAQPHLAWIVESGEIERALFQALAIYGVPWIDDTMRSWQDGQITTGRGQVMQASLFIGADGARSPLRTAAGMTHQKREYGDKGLVTHLTCEKPHQNTAYQWFSDHHVLAFLPMPDTSEGHQVSLVWSVDDATADRYLQMDEAALARALPEALNRVAAGCLGKLTVRSPLHGFPLTLEKAQSVASGVALVGDAAHRVHPLAGQGLNLGLVDVKVLAQVLAGKEAFRPYGDLRVLERYARTRAADVMAMRLATDGLYRLFAHDLPALPLLRNAGMKLVQQLPWVKRRLIAGASGF</sequence>
<dbReference type="HOGENOM" id="CLU_009665_8_3_4"/>
<evidence type="ECO:0000256" key="7">
    <source>
        <dbReference type="ARBA" id="ARBA00023033"/>
    </source>
</evidence>
<name>V8QU23_9BURK</name>
<comment type="similarity">
    <text evidence="3">Belongs to the UbiH/COQ6 family.</text>
</comment>
<dbReference type="GO" id="GO:0004497">
    <property type="term" value="F:monooxygenase activity"/>
    <property type="evidence" value="ECO:0007669"/>
    <property type="project" value="UniProtKB-KW"/>
</dbReference>
<dbReference type="EMBL" id="AYXT01000009">
    <property type="protein sequence ID" value="ETF03122.1"/>
    <property type="molecule type" value="Genomic_DNA"/>
</dbReference>
<reference evidence="9 10" key="1">
    <citation type="journal article" date="2014" name="Genome Announc.">
        <title>Draft Genome Sequence of Advenella kashmirensis Strain W13003, a Polycyclic Aromatic Hydrocarbon-Degrading Bacterium.</title>
        <authorList>
            <person name="Wang X."/>
            <person name="Jin D."/>
            <person name="Zhou L."/>
            <person name="Wu L."/>
            <person name="An W."/>
            <person name="Zhao L."/>
        </authorList>
    </citation>
    <scope>NUCLEOTIDE SEQUENCE [LARGE SCALE GENOMIC DNA]</scope>
    <source>
        <strain evidence="9 10">W13003</strain>
    </source>
</reference>
<dbReference type="Gene3D" id="3.50.50.60">
    <property type="entry name" value="FAD/NAD(P)-binding domain"/>
    <property type="match status" value="2"/>
</dbReference>